<organism evidence="4 5">
    <name type="scientific">Roridomyces roridus</name>
    <dbReference type="NCBI Taxonomy" id="1738132"/>
    <lineage>
        <taxon>Eukaryota</taxon>
        <taxon>Fungi</taxon>
        <taxon>Dikarya</taxon>
        <taxon>Basidiomycota</taxon>
        <taxon>Agaricomycotina</taxon>
        <taxon>Agaricomycetes</taxon>
        <taxon>Agaricomycetidae</taxon>
        <taxon>Agaricales</taxon>
        <taxon>Marasmiineae</taxon>
        <taxon>Mycenaceae</taxon>
        <taxon>Roridomyces</taxon>
    </lineage>
</organism>
<dbReference type="PROSITE" id="PS51088">
    <property type="entry name" value="TEA_2"/>
    <property type="match status" value="1"/>
</dbReference>
<dbReference type="PRINTS" id="PR00065">
    <property type="entry name" value="TEADOMAIN"/>
</dbReference>
<evidence type="ECO:0000313" key="4">
    <source>
        <dbReference type="EMBL" id="KAJ7616600.1"/>
    </source>
</evidence>
<feature type="non-terminal residue" evidence="4">
    <location>
        <position position="1"/>
    </location>
</feature>
<name>A0AAD7FFA4_9AGAR</name>
<dbReference type="EMBL" id="JARKIF010000022">
    <property type="protein sequence ID" value="KAJ7616600.1"/>
    <property type="molecule type" value="Genomic_DNA"/>
</dbReference>
<dbReference type="Gene3D" id="6.10.20.40">
    <property type="entry name" value="TEA/ATTS domain"/>
    <property type="match status" value="1"/>
</dbReference>
<keyword evidence="5" id="KW-1185">Reference proteome</keyword>
<reference evidence="4" key="1">
    <citation type="submission" date="2023-03" db="EMBL/GenBank/DDBJ databases">
        <title>Massive genome expansion in bonnet fungi (Mycena s.s.) driven by repeated elements and novel gene families across ecological guilds.</title>
        <authorList>
            <consortium name="Lawrence Berkeley National Laboratory"/>
            <person name="Harder C.B."/>
            <person name="Miyauchi S."/>
            <person name="Viragh M."/>
            <person name="Kuo A."/>
            <person name="Thoen E."/>
            <person name="Andreopoulos B."/>
            <person name="Lu D."/>
            <person name="Skrede I."/>
            <person name="Drula E."/>
            <person name="Henrissat B."/>
            <person name="Morin E."/>
            <person name="Kohler A."/>
            <person name="Barry K."/>
            <person name="LaButti K."/>
            <person name="Morin E."/>
            <person name="Salamov A."/>
            <person name="Lipzen A."/>
            <person name="Mereny Z."/>
            <person name="Hegedus B."/>
            <person name="Baldrian P."/>
            <person name="Stursova M."/>
            <person name="Weitz H."/>
            <person name="Taylor A."/>
            <person name="Grigoriev I.V."/>
            <person name="Nagy L.G."/>
            <person name="Martin F."/>
            <person name="Kauserud H."/>
        </authorList>
    </citation>
    <scope>NUCLEOTIDE SEQUENCE</scope>
    <source>
        <strain evidence="4">9284</strain>
    </source>
</reference>
<gene>
    <name evidence="4" type="ORF">FB45DRAFT_757256</name>
</gene>
<evidence type="ECO:0000259" key="3">
    <source>
        <dbReference type="PROSITE" id="PS51088"/>
    </source>
</evidence>
<feature type="DNA-binding region" description="TEA" evidence="2">
    <location>
        <begin position="1"/>
        <end position="57"/>
    </location>
</feature>
<comment type="caution">
    <text evidence="4">The sequence shown here is derived from an EMBL/GenBank/DDBJ whole genome shotgun (WGS) entry which is preliminary data.</text>
</comment>
<evidence type="ECO:0000313" key="5">
    <source>
        <dbReference type="Proteomes" id="UP001221142"/>
    </source>
</evidence>
<sequence length="59" mass="6974">GLERYVPDHSRETQLLRRFRGRNRFISEYILAKTGELRTNKQVGSRLQQLRCSAADPER</sequence>
<protein>
    <recommendedName>
        <fullName evidence="3">TEA domain-containing protein</fullName>
    </recommendedName>
</protein>
<dbReference type="InterPro" id="IPR038096">
    <property type="entry name" value="TEA/ATTS_sf"/>
</dbReference>
<dbReference type="InterPro" id="IPR000818">
    <property type="entry name" value="TEA/ATTS_dom"/>
</dbReference>
<feature type="domain" description="TEA" evidence="3">
    <location>
        <begin position="1"/>
        <end position="57"/>
    </location>
</feature>
<evidence type="ECO:0000256" key="2">
    <source>
        <dbReference type="PROSITE-ProRule" id="PRU00505"/>
    </source>
</evidence>
<evidence type="ECO:0000256" key="1">
    <source>
        <dbReference type="ARBA" id="ARBA00008421"/>
    </source>
</evidence>
<dbReference type="AlphaFoldDB" id="A0AAD7FFA4"/>
<dbReference type="Pfam" id="PF01285">
    <property type="entry name" value="TEA"/>
    <property type="match status" value="1"/>
</dbReference>
<dbReference type="Proteomes" id="UP001221142">
    <property type="component" value="Unassembled WGS sequence"/>
</dbReference>
<comment type="similarity">
    <text evidence="1">Belongs to the TEC1 family.</text>
</comment>
<accession>A0AAD7FFA4</accession>
<dbReference type="GO" id="GO:0003700">
    <property type="term" value="F:DNA-binding transcription factor activity"/>
    <property type="evidence" value="ECO:0007669"/>
    <property type="project" value="InterPro"/>
</dbReference>
<proteinExistence type="inferred from homology"/>